<proteinExistence type="predicted"/>
<name>A0A9Q3CFZ5_9BASI</name>
<sequence length="449" mass="50458">MINPSNLSIQQELLLSQAVHQIRQANQSNDNLIDWDRVKDLLLDHQIKANHHQIQFNPNLDQSFYLKSYHNLNQSYSESSNSNSIKTLDLIKKTYEIYLNSIINSLKNQKDKLDDLKNPNLHLQKSQNPNSTNHQNLQSNPINQSNQIKKRKLTSNSSSPRKNRVKTGTGHDLNQSLVHLNPSIIPNSSSSTSNSFVQKSSSNKNSIPSHSLNSEILSPSNNSDSDLDNQIILNHLTQSNHKQLEKISTIPSSESIDLNNKPISPIISLNSSKKPILDHQSSVDQSHLDTTSNPISFPVDSIEPNLNAHHTPTSTKMILPPLDSSSNITKLTPPSSGSTDPISFRRRMSKTHSSVQSNPISAIFRDPVKESDAPGYTSIIKRPMDLRTLAKKLRDGKVTTTEEYRRDLMLMLANAVMFNHQDSEVSKNAKELMVECDRLVSIFMRGARY</sequence>
<dbReference type="Pfam" id="PF00439">
    <property type="entry name" value="Bromodomain"/>
    <property type="match status" value="1"/>
</dbReference>
<gene>
    <name evidence="5" type="ORF">O181_024274</name>
</gene>
<dbReference type="Proteomes" id="UP000765509">
    <property type="component" value="Unassembled WGS sequence"/>
</dbReference>
<evidence type="ECO:0000313" key="6">
    <source>
        <dbReference type="Proteomes" id="UP000765509"/>
    </source>
</evidence>
<organism evidence="5 6">
    <name type="scientific">Austropuccinia psidii MF-1</name>
    <dbReference type="NCBI Taxonomy" id="1389203"/>
    <lineage>
        <taxon>Eukaryota</taxon>
        <taxon>Fungi</taxon>
        <taxon>Dikarya</taxon>
        <taxon>Basidiomycota</taxon>
        <taxon>Pucciniomycotina</taxon>
        <taxon>Pucciniomycetes</taxon>
        <taxon>Pucciniales</taxon>
        <taxon>Sphaerophragmiaceae</taxon>
        <taxon>Austropuccinia</taxon>
    </lineage>
</organism>
<evidence type="ECO:0000259" key="4">
    <source>
        <dbReference type="PROSITE" id="PS50014"/>
    </source>
</evidence>
<evidence type="ECO:0000256" key="1">
    <source>
        <dbReference type="ARBA" id="ARBA00023117"/>
    </source>
</evidence>
<dbReference type="PANTHER" id="PTHR15398:SF4">
    <property type="entry name" value="BROMODOMAIN-CONTAINING PROTEIN 8 ISOFORM X1"/>
    <property type="match status" value="1"/>
</dbReference>
<accession>A0A9Q3CFZ5</accession>
<feature type="compositionally biased region" description="Polar residues" evidence="3">
    <location>
        <begin position="123"/>
        <end position="147"/>
    </location>
</feature>
<evidence type="ECO:0000256" key="2">
    <source>
        <dbReference type="PROSITE-ProRule" id="PRU00035"/>
    </source>
</evidence>
<feature type="compositionally biased region" description="Low complexity" evidence="3">
    <location>
        <begin position="181"/>
        <end position="206"/>
    </location>
</feature>
<dbReference type="SUPFAM" id="SSF47370">
    <property type="entry name" value="Bromodomain"/>
    <property type="match status" value="1"/>
</dbReference>
<dbReference type="SMART" id="SM00297">
    <property type="entry name" value="BROMO"/>
    <property type="match status" value="1"/>
</dbReference>
<dbReference type="InterPro" id="IPR001487">
    <property type="entry name" value="Bromodomain"/>
</dbReference>
<keyword evidence="6" id="KW-1185">Reference proteome</keyword>
<keyword evidence="1 2" id="KW-0103">Bromodomain</keyword>
<feature type="compositionally biased region" description="Polar residues" evidence="3">
    <location>
        <begin position="207"/>
        <end position="219"/>
    </location>
</feature>
<dbReference type="GO" id="GO:0035267">
    <property type="term" value="C:NuA4 histone acetyltransferase complex"/>
    <property type="evidence" value="ECO:0007669"/>
    <property type="project" value="TreeGrafter"/>
</dbReference>
<reference evidence="5" key="1">
    <citation type="submission" date="2021-03" db="EMBL/GenBank/DDBJ databases">
        <title>Draft genome sequence of rust myrtle Austropuccinia psidii MF-1, a brazilian biotype.</title>
        <authorList>
            <person name="Quecine M.C."/>
            <person name="Pachon D.M.R."/>
            <person name="Bonatelli M.L."/>
            <person name="Correr F.H."/>
            <person name="Franceschini L.M."/>
            <person name="Leite T.F."/>
            <person name="Margarido G.R.A."/>
            <person name="Almeida C.A."/>
            <person name="Ferrarezi J.A."/>
            <person name="Labate C.A."/>
        </authorList>
    </citation>
    <scope>NUCLEOTIDE SEQUENCE</scope>
    <source>
        <strain evidence="5">MF-1</strain>
    </source>
</reference>
<comment type="caution">
    <text evidence="5">The sequence shown here is derived from an EMBL/GenBank/DDBJ whole genome shotgun (WGS) entry which is preliminary data.</text>
</comment>
<dbReference type="AlphaFoldDB" id="A0A9Q3CFZ5"/>
<evidence type="ECO:0000256" key="3">
    <source>
        <dbReference type="SAM" id="MobiDB-lite"/>
    </source>
</evidence>
<dbReference type="OrthoDB" id="1742084at2759"/>
<dbReference type="InterPro" id="IPR036427">
    <property type="entry name" value="Bromodomain-like_sf"/>
</dbReference>
<evidence type="ECO:0000313" key="5">
    <source>
        <dbReference type="EMBL" id="MBW0484559.1"/>
    </source>
</evidence>
<feature type="region of interest" description="Disordered" evidence="3">
    <location>
        <begin position="114"/>
        <end position="224"/>
    </location>
</feature>
<dbReference type="GO" id="GO:0006325">
    <property type="term" value="P:chromatin organization"/>
    <property type="evidence" value="ECO:0007669"/>
    <property type="project" value="UniProtKB-ARBA"/>
</dbReference>
<dbReference type="EMBL" id="AVOT02007739">
    <property type="protein sequence ID" value="MBW0484559.1"/>
    <property type="molecule type" value="Genomic_DNA"/>
</dbReference>
<dbReference type="PRINTS" id="PR00503">
    <property type="entry name" value="BROMODOMAIN"/>
</dbReference>
<feature type="domain" description="Bromo" evidence="4">
    <location>
        <begin position="356"/>
        <end position="426"/>
    </location>
</feature>
<protein>
    <recommendedName>
        <fullName evidence="4">Bromo domain-containing protein</fullName>
    </recommendedName>
</protein>
<dbReference type="PROSITE" id="PS50014">
    <property type="entry name" value="BROMODOMAIN_2"/>
    <property type="match status" value="1"/>
</dbReference>
<dbReference type="PANTHER" id="PTHR15398">
    <property type="entry name" value="BROMODOMAIN-CONTAINING PROTEIN 8"/>
    <property type="match status" value="1"/>
</dbReference>
<dbReference type="Gene3D" id="1.20.920.10">
    <property type="entry name" value="Bromodomain-like"/>
    <property type="match status" value="1"/>
</dbReference>